<reference evidence="2 3" key="1">
    <citation type="submission" date="2021-01" db="EMBL/GenBank/DDBJ databases">
        <title>Biogeographic distribution of Paracoccus.</title>
        <authorList>
            <person name="Hollensteiner J."/>
            <person name="Leineberger J."/>
            <person name="Brinkhoff T."/>
            <person name="Daniel R."/>
        </authorList>
    </citation>
    <scope>NUCLEOTIDE SEQUENCE [LARGE SCALE GENOMIC DNA]</scope>
    <source>
        <strain evidence="2 3">KCTC 22803</strain>
    </source>
</reference>
<dbReference type="Pfam" id="PF06945">
    <property type="entry name" value="DUF1289"/>
    <property type="match status" value="1"/>
</dbReference>
<dbReference type="InterPro" id="IPR010710">
    <property type="entry name" value="DUF1289"/>
</dbReference>
<organism evidence="2 3">
    <name type="scientific">Paracoccus fistulariae</name>
    <dbReference type="NCBI Taxonomy" id="658446"/>
    <lineage>
        <taxon>Bacteria</taxon>
        <taxon>Pseudomonadati</taxon>
        <taxon>Pseudomonadota</taxon>
        <taxon>Alphaproteobacteria</taxon>
        <taxon>Rhodobacterales</taxon>
        <taxon>Paracoccaceae</taxon>
        <taxon>Paracoccus</taxon>
    </lineage>
</organism>
<gene>
    <name evidence="2" type="ORF">JHX87_07935</name>
</gene>
<proteinExistence type="predicted"/>
<feature type="compositionally biased region" description="Basic residues" evidence="1">
    <location>
        <begin position="45"/>
        <end position="54"/>
    </location>
</feature>
<evidence type="ECO:0000313" key="3">
    <source>
        <dbReference type="Proteomes" id="UP001219349"/>
    </source>
</evidence>
<feature type="region of interest" description="Disordered" evidence="1">
    <location>
        <begin position="33"/>
        <end position="54"/>
    </location>
</feature>
<name>A0ABY7SSB1_9RHOB</name>
<sequence length="54" mass="6261">MDKQQDLCVGCYRSLAEIADWGGMTPAERQAIMAQLPGRRQALKDRRRRDRARD</sequence>
<evidence type="ECO:0000313" key="2">
    <source>
        <dbReference type="EMBL" id="WCR08991.1"/>
    </source>
</evidence>
<protein>
    <submittedName>
        <fullName evidence="2">DUF1289 domain-containing protein</fullName>
    </submittedName>
</protein>
<accession>A0ABY7SSB1</accession>
<dbReference type="Proteomes" id="UP001219349">
    <property type="component" value="Chromosome"/>
</dbReference>
<keyword evidence="3" id="KW-1185">Reference proteome</keyword>
<dbReference type="EMBL" id="CP067136">
    <property type="protein sequence ID" value="WCR08991.1"/>
    <property type="molecule type" value="Genomic_DNA"/>
</dbReference>
<evidence type="ECO:0000256" key="1">
    <source>
        <dbReference type="SAM" id="MobiDB-lite"/>
    </source>
</evidence>